<reference evidence="2 3" key="1">
    <citation type="submission" date="2015-01" db="EMBL/GenBank/DDBJ databases">
        <title>Genome sequences of high lactate-tolerant strain Salinicoccus roseus W12 with industrial interest.</title>
        <authorList>
            <person name="Wang H."/>
            <person name="Yu B."/>
        </authorList>
    </citation>
    <scope>NUCLEOTIDE SEQUENCE [LARGE SCALE GENOMIC DNA]</scope>
    <source>
        <strain evidence="2 3">W12</strain>
    </source>
</reference>
<evidence type="ECO:0000259" key="1">
    <source>
        <dbReference type="Pfam" id="PF08000"/>
    </source>
</evidence>
<dbReference type="Gene3D" id="2.30.29.50">
    <property type="entry name" value="Bacterial Pleckstrin homology domain"/>
    <property type="match status" value="1"/>
</dbReference>
<dbReference type="EMBL" id="JXII01000010">
    <property type="protein sequence ID" value="KIH69866.1"/>
    <property type="molecule type" value="Genomic_DNA"/>
</dbReference>
<dbReference type="CDD" id="cd13225">
    <property type="entry name" value="PH-like_bacteria"/>
    <property type="match status" value="1"/>
</dbReference>
<dbReference type="InterPro" id="IPR037063">
    <property type="entry name" value="PHb_sf"/>
</dbReference>
<name>A0A0C2HJY6_9STAP</name>
<feature type="domain" description="Bacterial Pleckstrin homology" evidence="1">
    <location>
        <begin position="13"/>
        <end position="121"/>
    </location>
</feature>
<dbReference type="AlphaFoldDB" id="A0A0C2HJY6"/>
<comment type="caution">
    <text evidence="2">The sequence shown here is derived from an EMBL/GenBank/DDBJ whole genome shotgun (WGS) entry which is preliminary data.</text>
</comment>
<organism evidence="2 3">
    <name type="scientific">Salinicoccus roseus</name>
    <dbReference type="NCBI Taxonomy" id="45670"/>
    <lineage>
        <taxon>Bacteria</taxon>
        <taxon>Bacillati</taxon>
        <taxon>Bacillota</taxon>
        <taxon>Bacilli</taxon>
        <taxon>Bacillales</taxon>
        <taxon>Staphylococcaceae</taxon>
        <taxon>Salinicoccus</taxon>
    </lineage>
</organism>
<dbReference type="SUPFAM" id="SSF50729">
    <property type="entry name" value="PH domain-like"/>
    <property type="match status" value="1"/>
</dbReference>
<evidence type="ECO:0000313" key="3">
    <source>
        <dbReference type="Proteomes" id="UP000031546"/>
    </source>
</evidence>
<dbReference type="InterPro" id="IPR012544">
    <property type="entry name" value="PHb"/>
</dbReference>
<accession>A0A0C2HJY6</accession>
<dbReference type="Proteomes" id="UP000031546">
    <property type="component" value="Unassembled WGS sequence"/>
</dbReference>
<dbReference type="OrthoDB" id="9803613at2"/>
<evidence type="ECO:0000313" key="2">
    <source>
        <dbReference type="EMBL" id="KIH69866.1"/>
    </source>
</evidence>
<proteinExistence type="predicted"/>
<dbReference type="Pfam" id="PF08000">
    <property type="entry name" value="bPH_1"/>
    <property type="match status" value="1"/>
</dbReference>
<sequence>MMETANILAWTLQFETDIPNDIADILIGDERPIAAYKTLRDTAIFTDKRMIIRDAQGMTGKKVEMYSLPYSSIDMWSTENAAGMFDVNAEVELWTKVGHIKINLGKKVDIRKFDRLIAEAVLK</sequence>
<protein>
    <recommendedName>
        <fullName evidence="1">Bacterial Pleckstrin homology domain-containing protein</fullName>
    </recommendedName>
</protein>
<gene>
    <name evidence="2" type="ORF">SN16_12085</name>
</gene>